<feature type="region of interest" description="Disordered" evidence="1">
    <location>
        <begin position="1"/>
        <end position="98"/>
    </location>
</feature>
<protein>
    <submittedName>
        <fullName evidence="2">Uncharacterized protein</fullName>
    </submittedName>
</protein>
<feature type="compositionally biased region" description="Basic and acidic residues" evidence="1">
    <location>
        <begin position="285"/>
        <end position="297"/>
    </location>
</feature>
<keyword evidence="3" id="KW-1185">Reference proteome</keyword>
<feature type="region of interest" description="Disordered" evidence="1">
    <location>
        <begin position="167"/>
        <end position="320"/>
    </location>
</feature>
<feature type="compositionally biased region" description="Basic and acidic residues" evidence="1">
    <location>
        <begin position="305"/>
        <end position="320"/>
    </location>
</feature>
<gene>
    <name evidence="2" type="ORF">ARMGADRAFT_1066320</name>
</gene>
<name>A0A2H3CVB6_ARMGA</name>
<dbReference type="InParanoid" id="A0A2H3CVB6"/>
<dbReference type="EMBL" id="KZ293681">
    <property type="protein sequence ID" value="PBK86981.1"/>
    <property type="molecule type" value="Genomic_DNA"/>
</dbReference>
<feature type="compositionally biased region" description="Basic and acidic residues" evidence="1">
    <location>
        <begin position="167"/>
        <end position="178"/>
    </location>
</feature>
<sequence length="357" mass="40708">MSRSLRIRSIPLQQSNDAPAGLKLDSQSRKDQPLQIIGSNAARPRRRGRAPTGALGEKLKLKARALSPLPPSSPTRSSSPRLETGPESDSLPVATSDDFYDFTTQNNYFGYDEDQGRGHHLDFSPRCYGEQDVVFESPPTNRRTGSDPFGFFAVEQTLKADRQEHLQIRPMLHRDDHAPFTPIPQKLYSAASESLPSTPSPAKPEASGIRKRKSADDSDAEISQIQEDLMNDDDNDEGSQGEEVRARKGKQRQNKPRESIDADKLAREWKASLPKRRVRRHTQRGQKEDPDKEEGDRKTRRRRTKPESKTKTRPKKVEHEAFNVGVNEKFVEERKTRLEFFKKLQGYEIHKENVYII</sequence>
<evidence type="ECO:0000313" key="3">
    <source>
        <dbReference type="Proteomes" id="UP000217790"/>
    </source>
</evidence>
<dbReference type="OrthoDB" id="3234283at2759"/>
<organism evidence="2 3">
    <name type="scientific">Armillaria gallica</name>
    <name type="common">Bulbous honey fungus</name>
    <name type="synonym">Armillaria bulbosa</name>
    <dbReference type="NCBI Taxonomy" id="47427"/>
    <lineage>
        <taxon>Eukaryota</taxon>
        <taxon>Fungi</taxon>
        <taxon>Dikarya</taxon>
        <taxon>Basidiomycota</taxon>
        <taxon>Agaricomycotina</taxon>
        <taxon>Agaricomycetes</taxon>
        <taxon>Agaricomycetidae</taxon>
        <taxon>Agaricales</taxon>
        <taxon>Marasmiineae</taxon>
        <taxon>Physalacriaceae</taxon>
        <taxon>Armillaria</taxon>
    </lineage>
</organism>
<feature type="compositionally biased region" description="Basic residues" evidence="1">
    <location>
        <begin position="273"/>
        <end position="284"/>
    </location>
</feature>
<dbReference type="OMA" id="GYEIHKE"/>
<dbReference type="STRING" id="47427.A0A2H3CVB6"/>
<reference evidence="3" key="1">
    <citation type="journal article" date="2017" name="Nat. Ecol. Evol.">
        <title>Genome expansion and lineage-specific genetic innovations in the forest pathogenic fungi Armillaria.</title>
        <authorList>
            <person name="Sipos G."/>
            <person name="Prasanna A.N."/>
            <person name="Walter M.C."/>
            <person name="O'Connor E."/>
            <person name="Balint B."/>
            <person name="Krizsan K."/>
            <person name="Kiss B."/>
            <person name="Hess J."/>
            <person name="Varga T."/>
            <person name="Slot J."/>
            <person name="Riley R."/>
            <person name="Boka B."/>
            <person name="Rigling D."/>
            <person name="Barry K."/>
            <person name="Lee J."/>
            <person name="Mihaltcheva S."/>
            <person name="LaButti K."/>
            <person name="Lipzen A."/>
            <person name="Waldron R."/>
            <person name="Moloney N.M."/>
            <person name="Sperisen C."/>
            <person name="Kredics L."/>
            <person name="Vagvoelgyi C."/>
            <person name="Patrignani A."/>
            <person name="Fitzpatrick D."/>
            <person name="Nagy I."/>
            <person name="Doyle S."/>
            <person name="Anderson J.B."/>
            <person name="Grigoriev I.V."/>
            <person name="Gueldener U."/>
            <person name="Muensterkoetter M."/>
            <person name="Nagy L.G."/>
        </authorList>
    </citation>
    <scope>NUCLEOTIDE SEQUENCE [LARGE SCALE GENOMIC DNA]</scope>
    <source>
        <strain evidence="3">Ar21-2</strain>
    </source>
</reference>
<feature type="compositionally biased region" description="Basic and acidic residues" evidence="1">
    <location>
        <begin position="255"/>
        <end position="270"/>
    </location>
</feature>
<dbReference type="Proteomes" id="UP000217790">
    <property type="component" value="Unassembled WGS sequence"/>
</dbReference>
<accession>A0A2H3CVB6</accession>
<dbReference type="AlphaFoldDB" id="A0A2H3CVB6"/>
<proteinExistence type="predicted"/>
<evidence type="ECO:0000256" key="1">
    <source>
        <dbReference type="SAM" id="MobiDB-lite"/>
    </source>
</evidence>
<feature type="compositionally biased region" description="Acidic residues" evidence="1">
    <location>
        <begin position="229"/>
        <end position="240"/>
    </location>
</feature>
<evidence type="ECO:0000313" key="2">
    <source>
        <dbReference type="EMBL" id="PBK86981.1"/>
    </source>
</evidence>